<keyword evidence="1" id="KW-0472">Membrane</keyword>
<keyword evidence="1" id="KW-1133">Transmembrane helix</keyword>
<feature type="transmembrane region" description="Helical" evidence="1">
    <location>
        <begin position="32"/>
        <end position="55"/>
    </location>
</feature>
<protein>
    <submittedName>
        <fullName evidence="3">Phosphonate utilization associated putative membrane protein</fullName>
    </submittedName>
</protein>
<feature type="transmembrane region" description="Helical" evidence="1">
    <location>
        <begin position="147"/>
        <end position="163"/>
    </location>
</feature>
<reference evidence="3 4" key="1">
    <citation type="submission" date="2018-06" db="EMBL/GenBank/DDBJ databases">
        <authorList>
            <consortium name="Pathogen Informatics"/>
            <person name="Doyle S."/>
        </authorList>
    </citation>
    <scope>NUCLEOTIDE SEQUENCE [LARGE SCALE GENOMIC DNA]</scope>
    <source>
        <strain evidence="3 4">NCTC13315</strain>
    </source>
</reference>
<feature type="transmembrane region" description="Helical" evidence="1">
    <location>
        <begin position="209"/>
        <end position="231"/>
    </location>
</feature>
<dbReference type="GO" id="GO:0016020">
    <property type="term" value="C:membrane"/>
    <property type="evidence" value="ECO:0007669"/>
    <property type="project" value="InterPro"/>
</dbReference>
<dbReference type="InterPro" id="IPR000620">
    <property type="entry name" value="EamA_dom"/>
</dbReference>
<dbReference type="OrthoDB" id="9783707at2"/>
<feature type="transmembrane region" description="Helical" evidence="1">
    <location>
        <begin position="263"/>
        <end position="281"/>
    </location>
</feature>
<dbReference type="AlphaFoldDB" id="A0A378HYC4"/>
<evidence type="ECO:0000313" key="3">
    <source>
        <dbReference type="EMBL" id="STX27889.1"/>
    </source>
</evidence>
<feature type="transmembrane region" description="Helical" evidence="1">
    <location>
        <begin position="116"/>
        <end position="135"/>
    </location>
</feature>
<dbReference type="Proteomes" id="UP000254968">
    <property type="component" value="Unassembled WGS sequence"/>
</dbReference>
<dbReference type="SUPFAM" id="SSF103481">
    <property type="entry name" value="Multidrug resistance efflux transporter EmrE"/>
    <property type="match status" value="1"/>
</dbReference>
<evidence type="ECO:0000313" key="4">
    <source>
        <dbReference type="Proteomes" id="UP000254968"/>
    </source>
</evidence>
<dbReference type="EMBL" id="UGNV01000001">
    <property type="protein sequence ID" value="STX27889.1"/>
    <property type="molecule type" value="Genomic_DNA"/>
</dbReference>
<dbReference type="Pfam" id="PF00892">
    <property type="entry name" value="EamA"/>
    <property type="match status" value="1"/>
</dbReference>
<proteinExistence type="predicted"/>
<organism evidence="3 4">
    <name type="scientific">Legionella beliardensis</name>
    <dbReference type="NCBI Taxonomy" id="91822"/>
    <lineage>
        <taxon>Bacteria</taxon>
        <taxon>Pseudomonadati</taxon>
        <taxon>Pseudomonadota</taxon>
        <taxon>Gammaproteobacteria</taxon>
        <taxon>Legionellales</taxon>
        <taxon>Legionellaceae</taxon>
        <taxon>Legionella</taxon>
    </lineage>
</organism>
<feature type="transmembrane region" description="Helical" evidence="1">
    <location>
        <begin position="90"/>
        <end position="110"/>
    </location>
</feature>
<keyword evidence="4" id="KW-1185">Reference proteome</keyword>
<gene>
    <name evidence="3" type="ORF">NCTC13315_00410</name>
</gene>
<evidence type="ECO:0000256" key="1">
    <source>
        <dbReference type="SAM" id="Phobius"/>
    </source>
</evidence>
<keyword evidence="1" id="KW-0812">Transmembrane</keyword>
<dbReference type="RefSeq" id="WP_115301676.1">
    <property type="nucleotide sequence ID" value="NZ_CAAAHO010000006.1"/>
</dbReference>
<feature type="domain" description="EamA" evidence="2">
    <location>
        <begin position="145"/>
        <end position="279"/>
    </location>
</feature>
<feature type="transmembrane region" description="Helical" evidence="1">
    <location>
        <begin position="175"/>
        <end position="197"/>
    </location>
</feature>
<accession>A0A378HYC4</accession>
<dbReference type="Gene3D" id="1.10.3730.20">
    <property type="match status" value="1"/>
</dbReference>
<feature type="transmembrane region" description="Helical" evidence="1">
    <location>
        <begin position="6"/>
        <end position="25"/>
    </location>
</feature>
<dbReference type="InterPro" id="IPR037185">
    <property type="entry name" value="EmrE-like"/>
</dbReference>
<feature type="transmembrane region" description="Helical" evidence="1">
    <location>
        <begin position="237"/>
        <end position="256"/>
    </location>
</feature>
<name>A0A378HYC4_9GAMM</name>
<evidence type="ECO:0000259" key="2">
    <source>
        <dbReference type="Pfam" id="PF00892"/>
    </source>
</evidence>
<sequence>MDLKSISLFIVLLAAVGSAFWNINVKKSSDRVIFVTLMVIPQFLIALPLALLFPIKTLSSLYYIVASSLVQTGYIIFLSNAYNHGLINRVYPLAIGIPPLLSLLVWHFVLQKPVTIIADLGVILLSFGIISFTFARKDDHAISMRGILYAAVTSLFIFSYTLIDTFGVRNTYHPLAYISWLFFIKALILFIPMYFLYKPKLYRVAKENTSYIFAGLLAGVCYGIAIWAFTYSRTPPVLALRSTSMVFVFLFSIFYLKEQASPKIFLLTLLGAVGIFLVLIGE</sequence>
<feature type="transmembrane region" description="Helical" evidence="1">
    <location>
        <begin position="61"/>
        <end position="78"/>
    </location>
</feature>